<dbReference type="GeneID" id="78822072"/>
<dbReference type="EMBL" id="JBHTAS010000001">
    <property type="protein sequence ID" value="MFC7141749.1"/>
    <property type="molecule type" value="Genomic_DNA"/>
</dbReference>
<dbReference type="Pfam" id="PF10028">
    <property type="entry name" value="DUF2270"/>
    <property type="match status" value="1"/>
</dbReference>
<keyword evidence="1" id="KW-1133">Transmembrane helix</keyword>
<keyword evidence="1" id="KW-0812">Transmembrane</keyword>
<protein>
    <submittedName>
        <fullName evidence="2">DUF2270 domain-containing protein</fullName>
    </submittedName>
</protein>
<sequence>MDDEARSESPLDRDEVVAAEIAEDADAFSSALAQFYRSEVTQAAGAQDRMDRTTNWAITVLAALVSVVFSTPQMPAYLLLIGVVALSMFLTYEVRRYRFYDVYRSRVRIVQENFFANALSPGGLEDPTWREKLSEDLRSPTFKVTTREALARRLRRTYGPLYVVVGLAWLAKVTLFTPESQWSESAALPGIPGTVVAGALAVFYLSVLLVAKWPSDRQAKGEIHGERVGEWKNE</sequence>
<keyword evidence="3" id="KW-1185">Reference proteome</keyword>
<evidence type="ECO:0000313" key="3">
    <source>
        <dbReference type="Proteomes" id="UP001596432"/>
    </source>
</evidence>
<dbReference type="RefSeq" id="WP_274322827.1">
    <property type="nucleotide sequence ID" value="NZ_CP118158.1"/>
</dbReference>
<feature type="transmembrane region" description="Helical" evidence="1">
    <location>
        <begin position="161"/>
        <end position="178"/>
    </location>
</feature>
<evidence type="ECO:0000313" key="2">
    <source>
        <dbReference type="EMBL" id="MFC7141749.1"/>
    </source>
</evidence>
<evidence type="ECO:0000256" key="1">
    <source>
        <dbReference type="SAM" id="Phobius"/>
    </source>
</evidence>
<feature type="transmembrane region" description="Helical" evidence="1">
    <location>
        <begin position="190"/>
        <end position="211"/>
    </location>
</feature>
<organism evidence="2 3">
    <name type="scientific">Halosimplex aquaticum</name>
    <dbReference type="NCBI Taxonomy" id="3026162"/>
    <lineage>
        <taxon>Archaea</taxon>
        <taxon>Methanobacteriati</taxon>
        <taxon>Methanobacteriota</taxon>
        <taxon>Stenosarchaea group</taxon>
        <taxon>Halobacteria</taxon>
        <taxon>Halobacteriales</taxon>
        <taxon>Haloarculaceae</taxon>
        <taxon>Halosimplex</taxon>
    </lineage>
</organism>
<keyword evidence="1" id="KW-0472">Membrane</keyword>
<accession>A0ABD5Y345</accession>
<dbReference type="PIRSF" id="PIRSF015000">
    <property type="entry name" value="UCP01500"/>
    <property type="match status" value="1"/>
</dbReference>
<gene>
    <name evidence="2" type="ORF">ACFQMA_18170</name>
</gene>
<dbReference type="AlphaFoldDB" id="A0ABD5Y345"/>
<name>A0ABD5Y345_9EURY</name>
<feature type="transmembrane region" description="Helical" evidence="1">
    <location>
        <begin position="76"/>
        <end position="94"/>
    </location>
</feature>
<comment type="caution">
    <text evidence="2">The sequence shown here is derived from an EMBL/GenBank/DDBJ whole genome shotgun (WGS) entry which is preliminary data.</text>
</comment>
<dbReference type="InterPro" id="IPR014470">
    <property type="entry name" value="UCP01500"/>
</dbReference>
<reference evidence="2 3" key="1">
    <citation type="journal article" date="2019" name="Int. J. Syst. Evol. Microbiol.">
        <title>The Global Catalogue of Microorganisms (GCM) 10K type strain sequencing project: providing services to taxonomists for standard genome sequencing and annotation.</title>
        <authorList>
            <consortium name="The Broad Institute Genomics Platform"/>
            <consortium name="The Broad Institute Genome Sequencing Center for Infectious Disease"/>
            <person name="Wu L."/>
            <person name="Ma J."/>
        </authorList>
    </citation>
    <scope>NUCLEOTIDE SEQUENCE [LARGE SCALE GENOMIC DNA]</scope>
    <source>
        <strain evidence="2 3">XZYJT29</strain>
    </source>
</reference>
<proteinExistence type="predicted"/>
<feature type="transmembrane region" description="Helical" evidence="1">
    <location>
        <begin position="53"/>
        <end position="70"/>
    </location>
</feature>
<dbReference type="Proteomes" id="UP001596432">
    <property type="component" value="Unassembled WGS sequence"/>
</dbReference>